<sequence>MIEQAIMFYVLFTTILIVVVVTAAAAARFFDPAVGKILSRTLGQDLADAWRKYVFFAIVVSGISGGVRQWSLQQYLPPAPGKGTSQLQLSGERWLLELFQAFISTLQSIAWVVLLFFLCAMLAYAIMRAVEYRREESGPRQHGDE</sequence>
<evidence type="ECO:0000313" key="2">
    <source>
        <dbReference type="EMBL" id="ERE03162.1"/>
    </source>
</evidence>
<comment type="caution">
    <text evidence="2">The sequence shown here is derived from an EMBL/GenBank/DDBJ whole genome shotgun (WGS) entry which is preliminary data.</text>
</comment>
<organism evidence="2 3">
    <name type="scientific">Pseudogulbenkiania ferrooxidans EGD-HP2</name>
    <dbReference type="NCBI Taxonomy" id="1388764"/>
    <lineage>
        <taxon>Bacteria</taxon>
        <taxon>Pseudomonadati</taxon>
        <taxon>Pseudomonadota</taxon>
        <taxon>Betaproteobacteria</taxon>
        <taxon>Neisseriales</taxon>
        <taxon>Chromobacteriaceae</taxon>
        <taxon>Pseudogulbenkiania</taxon>
    </lineage>
</organism>
<keyword evidence="1" id="KW-0472">Membrane</keyword>
<feature type="transmembrane region" description="Helical" evidence="1">
    <location>
        <begin position="6"/>
        <end position="30"/>
    </location>
</feature>
<proteinExistence type="predicted"/>
<protein>
    <submittedName>
        <fullName evidence="2">Uncharacterized protein</fullName>
    </submittedName>
</protein>
<dbReference type="Proteomes" id="UP000016426">
    <property type="component" value="Unassembled WGS sequence"/>
</dbReference>
<dbReference type="EMBL" id="AVPH01000265">
    <property type="protein sequence ID" value="ERE03162.1"/>
    <property type="molecule type" value="Genomic_DNA"/>
</dbReference>
<evidence type="ECO:0000313" key="3">
    <source>
        <dbReference type="Proteomes" id="UP000016426"/>
    </source>
</evidence>
<keyword evidence="1" id="KW-0812">Transmembrane</keyword>
<evidence type="ECO:0000256" key="1">
    <source>
        <dbReference type="SAM" id="Phobius"/>
    </source>
</evidence>
<accession>A0ABN0N3R9</accession>
<name>A0ABN0N3R9_9NEIS</name>
<feature type="transmembrane region" description="Helical" evidence="1">
    <location>
        <begin position="108"/>
        <end position="127"/>
    </location>
</feature>
<gene>
    <name evidence="2" type="ORF">O166_13085</name>
</gene>
<keyword evidence="1" id="KW-1133">Transmembrane helix</keyword>
<reference evidence="2 3" key="1">
    <citation type="journal article" date="2013" name="Genome Announc.">
        <title>Genome Sequence of the Pigment-Producing Bacterium Pseudogulbenkiania ferrooxidans, Isolated from Loktak Lake.</title>
        <authorList>
            <person name="Puranik S."/>
            <person name="Talkal R."/>
            <person name="Qureshi A."/>
            <person name="Khardenavis A."/>
            <person name="Kapley A."/>
            <person name="Purohit H.J."/>
        </authorList>
    </citation>
    <scope>NUCLEOTIDE SEQUENCE [LARGE SCALE GENOMIC DNA]</scope>
    <source>
        <strain evidence="2 3">EGD-HP2</strain>
    </source>
</reference>
<keyword evidence="3" id="KW-1185">Reference proteome</keyword>